<dbReference type="InterPro" id="IPR025302">
    <property type="entry name" value="DrrA1/2-like_C"/>
</dbReference>
<comment type="similarity">
    <text evidence="9">Belongs to the ABC transporter superfamily. Drug exporter-1 (DrugE1) (TC 3.A.1.105) family.</text>
</comment>
<keyword evidence="6" id="KW-1278">Translocase</keyword>
<reference evidence="12 13" key="1">
    <citation type="submission" date="2022-06" db="EMBL/GenBank/DDBJ databases">
        <title>Genomic Encyclopedia of Archaeal and Bacterial Type Strains, Phase II (KMG-II): from individual species to whole genera.</title>
        <authorList>
            <person name="Goeker M."/>
        </authorList>
    </citation>
    <scope>NUCLEOTIDE SEQUENCE [LARGE SCALE GENOMIC DNA]</scope>
    <source>
        <strain evidence="12 13">DSM 44693</strain>
    </source>
</reference>
<keyword evidence="8" id="KW-0046">Antibiotic resistance</keyword>
<keyword evidence="2" id="KW-0813">Transport</keyword>
<dbReference type="InterPro" id="IPR027417">
    <property type="entry name" value="P-loop_NTPase"/>
</dbReference>
<organism evidence="12 13">
    <name type="scientific">Williamsia maris</name>
    <dbReference type="NCBI Taxonomy" id="72806"/>
    <lineage>
        <taxon>Bacteria</taxon>
        <taxon>Bacillati</taxon>
        <taxon>Actinomycetota</taxon>
        <taxon>Actinomycetes</taxon>
        <taxon>Mycobacteriales</taxon>
        <taxon>Nocardiaceae</taxon>
        <taxon>Williamsia</taxon>
    </lineage>
</organism>
<dbReference type="Proteomes" id="UP001206895">
    <property type="component" value="Unassembled WGS sequence"/>
</dbReference>
<comment type="subcellular location">
    <subcellularLocation>
        <location evidence="1">Cell membrane</location>
        <topology evidence="1">Peripheral membrane protein</topology>
        <orientation evidence="1">Cytoplasmic side</orientation>
    </subcellularLocation>
</comment>
<evidence type="ECO:0000256" key="5">
    <source>
        <dbReference type="ARBA" id="ARBA00022840"/>
    </source>
</evidence>
<feature type="domain" description="ABC transporter" evidence="11">
    <location>
        <begin position="74"/>
        <end position="304"/>
    </location>
</feature>
<feature type="compositionally biased region" description="Pro residues" evidence="10">
    <location>
        <begin position="44"/>
        <end position="55"/>
    </location>
</feature>
<dbReference type="InterPro" id="IPR003593">
    <property type="entry name" value="AAA+_ATPase"/>
</dbReference>
<evidence type="ECO:0000259" key="11">
    <source>
        <dbReference type="PROSITE" id="PS50893"/>
    </source>
</evidence>
<keyword evidence="7" id="KW-0472">Membrane</keyword>
<dbReference type="InterPro" id="IPR005894">
    <property type="entry name" value="DrrA"/>
</dbReference>
<dbReference type="PROSITE" id="PS00211">
    <property type="entry name" value="ABC_TRANSPORTER_1"/>
    <property type="match status" value="1"/>
</dbReference>
<name>A0ABT1H7X4_9NOCA</name>
<dbReference type="PROSITE" id="PS50893">
    <property type="entry name" value="ABC_TRANSPORTER_2"/>
    <property type="match status" value="1"/>
</dbReference>
<keyword evidence="13" id="KW-1185">Reference proteome</keyword>
<keyword evidence="4" id="KW-0547">Nucleotide-binding</keyword>
<evidence type="ECO:0000256" key="2">
    <source>
        <dbReference type="ARBA" id="ARBA00022448"/>
    </source>
</evidence>
<proteinExistence type="inferred from homology"/>
<feature type="region of interest" description="Disordered" evidence="10">
    <location>
        <begin position="1"/>
        <end position="70"/>
    </location>
</feature>
<evidence type="ECO:0000256" key="7">
    <source>
        <dbReference type="ARBA" id="ARBA00023136"/>
    </source>
</evidence>
<gene>
    <name evidence="12" type="ORF">LX13_000086</name>
</gene>
<dbReference type="Pfam" id="PF13732">
    <property type="entry name" value="DrrA1-3_C"/>
    <property type="match status" value="1"/>
</dbReference>
<accession>A0ABT1H7X4</accession>
<evidence type="ECO:0000256" key="6">
    <source>
        <dbReference type="ARBA" id="ARBA00022967"/>
    </source>
</evidence>
<protein>
    <submittedName>
        <fullName evidence="12">ABC-2 type transport system ATP-binding protein</fullName>
    </submittedName>
</protein>
<keyword evidence="3" id="KW-1003">Cell membrane</keyword>
<dbReference type="PANTHER" id="PTHR42711:SF19">
    <property type="entry name" value="DOXORUBICIN RESISTANCE ATP-BINDING PROTEIN DRRA"/>
    <property type="match status" value="1"/>
</dbReference>
<evidence type="ECO:0000256" key="9">
    <source>
        <dbReference type="ARBA" id="ARBA00049985"/>
    </source>
</evidence>
<evidence type="ECO:0000313" key="13">
    <source>
        <dbReference type="Proteomes" id="UP001206895"/>
    </source>
</evidence>
<sequence length="382" mass="40943">MTEQRLGRHSRRDDDAADTSDGFVFAPQETFAPPVAPVRQAPARPAPARPAPMRQPPIEQAPPRRPRPVGPLAVEVSGLTKTYGEHRVVDDVDFVVPEGTVLGLLGPNGAGKTTIVRMLATLLRPDAGQVRILGRDVAKDSTAVRSLISLTGQYASVDNDLTALENLDIYGRLLGLKGSQARARARELVDQFGLADAATRPVQGFSGGMRRRLDLAASMIHRPALLFLDEPTTGLDPRTRTQLWEIVRDVVAAGTTVVLTTQYLDEADALADHLVVIDHGRVVGRGTPETLKRSVGSFSLSIRLADPGSTQAAAATIQELLGHSVDIDRRTGELTAPVPDSARAAQVIAALSARRITVGEFGVHSPSLDEVFLALTEDRSQK</sequence>
<dbReference type="InterPro" id="IPR017871">
    <property type="entry name" value="ABC_transporter-like_CS"/>
</dbReference>
<dbReference type="SMART" id="SM00382">
    <property type="entry name" value="AAA"/>
    <property type="match status" value="1"/>
</dbReference>
<evidence type="ECO:0000256" key="3">
    <source>
        <dbReference type="ARBA" id="ARBA00022475"/>
    </source>
</evidence>
<evidence type="ECO:0000313" key="12">
    <source>
        <dbReference type="EMBL" id="MCP2174279.1"/>
    </source>
</evidence>
<dbReference type="NCBIfam" id="TIGR01188">
    <property type="entry name" value="drrA"/>
    <property type="match status" value="1"/>
</dbReference>
<evidence type="ECO:0000256" key="10">
    <source>
        <dbReference type="SAM" id="MobiDB-lite"/>
    </source>
</evidence>
<keyword evidence="5 12" id="KW-0067">ATP-binding</keyword>
<dbReference type="Gene3D" id="3.40.50.300">
    <property type="entry name" value="P-loop containing nucleotide triphosphate hydrolases"/>
    <property type="match status" value="1"/>
</dbReference>
<dbReference type="GO" id="GO:0005524">
    <property type="term" value="F:ATP binding"/>
    <property type="evidence" value="ECO:0007669"/>
    <property type="project" value="UniProtKB-KW"/>
</dbReference>
<dbReference type="PANTHER" id="PTHR42711">
    <property type="entry name" value="ABC TRANSPORTER ATP-BINDING PROTEIN"/>
    <property type="match status" value="1"/>
</dbReference>
<dbReference type="Pfam" id="PF00005">
    <property type="entry name" value="ABC_tran"/>
    <property type="match status" value="1"/>
</dbReference>
<evidence type="ECO:0000256" key="1">
    <source>
        <dbReference type="ARBA" id="ARBA00004413"/>
    </source>
</evidence>
<dbReference type="EMBL" id="JAMTCJ010000001">
    <property type="protein sequence ID" value="MCP2174279.1"/>
    <property type="molecule type" value="Genomic_DNA"/>
</dbReference>
<comment type="caution">
    <text evidence="12">The sequence shown here is derived from an EMBL/GenBank/DDBJ whole genome shotgun (WGS) entry which is preliminary data.</text>
</comment>
<dbReference type="InterPro" id="IPR003439">
    <property type="entry name" value="ABC_transporter-like_ATP-bd"/>
</dbReference>
<dbReference type="SUPFAM" id="SSF52540">
    <property type="entry name" value="P-loop containing nucleoside triphosphate hydrolases"/>
    <property type="match status" value="1"/>
</dbReference>
<evidence type="ECO:0000256" key="4">
    <source>
        <dbReference type="ARBA" id="ARBA00022741"/>
    </source>
</evidence>
<evidence type="ECO:0000256" key="8">
    <source>
        <dbReference type="ARBA" id="ARBA00023251"/>
    </source>
</evidence>
<dbReference type="InterPro" id="IPR050763">
    <property type="entry name" value="ABC_transporter_ATP-binding"/>
</dbReference>